<dbReference type="InterPro" id="IPR004107">
    <property type="entry name" value="Integrase_SAM-like_N"/>
</dbReference>
<evidence type="ECO:0000256" key="1">
    <source>
        <dbReference type="ARBA" id="ARBA00023125"/>
    </source>
</evidence>
<evidence type="ECO:0000259" key="4">
    <source>
        <dbReference type="PROSITE" id="PS51900"/>
    </source>
</evidence>
<dbReference type="SUPFAM" id="SSF56349">
    <property type="entry name" value="DNA breaking-rejoining enzymes"/>
    <property type="match status" value="1"/>
</dbReference>
<dbReference type="GO" id="GO:0003677">
    <property type="term" value="F:DNA binding"/>
    <property type="evidence" value="ECO:0007669"/>
    <property type="project" value="UniProtKB-UniRule"/>
</dbReference>
<feature type="domain" description="Core-binding (CB)" evidence="4">
    <location>
        <begin position="8"/>
        <end position="91"/>
    </location>
</feature>
<dbReference type="GeneID" id="42178364"/>
<dbReference type="Pfam" id="PF02899">
    <property type="entry name" value="Phage_int_SAM_1"/>
    <property type="match status" value="1"/>
</dbReference>
<name>A0A4D6KIH2_9EURY</name>
<protein>
    <submittedName>
        <fullName evidence="5">Integrase</fullName>
    </submittedName>
</protein>
<gene>
    <name evidence="5" type="ORF">E5139_05470</name>
</gene>
<dbReference type="InterPro" id="IPR044068">
    <property type="entry name" value="CB"/>
</dbReference>
<keyword evidence="1 3" id="KW-0238">DNA-binding</keyword>
<sequence>MSDDLMDLSPEEGIERYLRHCEPSVRDSTMRNAKTRLRFFEEWCELRDIENLNHLTGRDLADFVAWRRSDIAALTLQKQLSTIREALRYWADIEGVDDGLAEKVHAPELPDGAESRDVHIGADRAHRILDYLHEYRYASRDHVVFLILWKTAMRRSALRSLDVDDLRPDDNALVLEHRIDEGTRLKNGEDGERWVYLGPNNYQVIDDYLDNPDRYERTDDHGREPLITSMHGRPTGDTIYKWVNKLTRPCVIGGCPHDADPSDPSTCEALGTGATLSKCPSSRSPHGIRRGSITYHLNSNVSPEIVSGRCDVSLEVLYEHYDVRTNQEKMAVRKKQLEQI</sequence>
<dbReference type="EMBL" id="CP039375">
    <property type="protein sequence ID" value="QCD65116.1"/>
    <property type="molecule type" value="Genomic_DNA"/>
</dbReference>
<dbReference type="Gene3D" id="1.10.150.130">
    <property type="match status" value="1"/>
</dbReference>
<accession>A0A4D6KIH2</accession>
<evidence type="ECO:0000313" key="6">
    <source>
        <dbReference type="Proteomes" id="UP000297053"/>
    </source>
</evidence>
<dbReference type="Proteomes" id="UP000297053">
    <property type="component" value="Chromosome"/>
</dbReference>
<keyword evidence="2" id="KW-0233">DNA recombination</keyword>
<dbReference type="GO" id="GO:0015074">
    <property type="term" value="P:DNA integration"/>
    <property type="evidence" value="ECO:0007669"/>
    <property type="project" value="InterPro"/>
</dbReference>
<dbReference type="RefSeq" id="WP_012807969.1">
    <property type="nucleotide sequence ID" value="NZ_CP039375.1"/>
</dbReference>
<evidence type="ECO:0000313" key="5">
    <source>
        <dbReference type="EMBL" id="QCD65116.1"/>
    </source>
</evidence>
<evidence type="ECO:0000256" key="3">
    <source>
        <dbReference type="PROSITE-ProRule" id="PRU01248"/>
    </source>
</evidence>
<reference evidence="5 6" key="2">
    <citation type="submission" date="2019-04" db="EMBL/GenBank/DDBJ databases">
        <authorList>
            <person name="Yang S."/>
            <person name="Wei W."/>
        </authorList>
    </citation>
    <scope>NUCLEOTIDE SEQUENCE [LARGE SCALE GENOMIC DNA]</scope>
    <source>
        <strain evidence="6">ZP60</strain>
    </source>
</reference>
<reference evidence="5 6" key="1">
    <citation type="submission" date="2019-04" db="EMBL/GenBank/DDBJ databases">
        <title>Complete genome sequence of Arthrobacter sp. ZXY-2 associated with effective atrazine degradation and salt adaptation.</title>
        <authorList>
            <person name="Zhao X."/>
        </authorList>
    </citation>
    <scope>NUCLEOTIDE SEQUENCE [LARGE SCALE GENOMIC DNA]</scope>
    <source>
        <strain evidence="6">ZP60</strain>
    </source>
</reference>
<evidence type="ECO:0000256" key="2">
    <source>
        <dbReference type="ARBA" id="ARBA00023172"/>
    </source>
</evidence>
<dbReference type="InterPro" id="IPR013762">
    <property type="entry name" value="Integrase-like_cat_sf"/>
</dbReference>
<dbReference type="KEGG" id="halz:E5139_05470"/>
<organism evidence="5 6">
    <name type="scientific">Halomicrobium mukohataei</name>
    <dbReference type="NCBI Taxonomy" id="57705"/>
    <lineage>
        <taxon>Archaea</taxon>
        <taxon>Methanobacteriati</taxon>
        <taxon>Methanobacteriota</taxon>
        <taxon>Stenosarchaea group</taxon>
        <taxon>Halobacteria</taxon>
        <taxon>Halobacteriales</taxon>
        <taxon>Haloarculaceae</taxon>
        <taxon>Halomicrobium</taxon>
    </lineage>
</organism>
<dbReference type="AlphaFoldDB" id="A0A4D6KIH2"/>
<dbReference type="InterPro" id="IPR010998">
    <property type="entry name" value="Integrase_recombinase_N"/>
</dbReference>
<dbReference type="OMA" id="EHYDVRT"/>
<dbReference type="GO" id="GO:0006310">
    <property type="term" value="P:DNA recombination"/>
    <property type="evidence" value="ECO:0007669"/>
    <property type="project" value="UniProtKB-KW"/>
</dbReference>
<proteinExistence type="predicted"/>
<dbReference type="InterPro" id="IPR011010">
    <property type="entry name" value="DNA_brk_join_enz"/>
</dbReference>
<dbReference type="PROSITE" id="PS51900">
    <property type="entry name" value="CB"/>
    <property type="match status" value="1"/>
</dbReference>
<dbReference type="CDD" id="cd00397">
    <property type="entry name" value="DNA_BRE_C"/>
    <property type="match status" value="1"/>
</dbReference>
<dbReference type="Gene3D" id="1.10.443.10">
    <property type="entry name" value="Intergrase catalytic core"/>
    <property type="match status" value="1"/>
</dbReference>